<evidence type="ECO:0000256" key="7">
    <source>
        <dbReference type="SAM" id="MobiDB-lite"/>
    </source>
</evidence>
<feature type="region of interest" description="Disordered" evidence="7">
    <location>
        <begin position="1"/>
        <end position="24"/>
    </location>
</feature>
<feature type="compositionally biased region" description="Basic and acidic residues" evidence="7">
    <location>
        <begin position="1"/>
        <end position="13"/>
    </location>
</feature>
<evidence type="ECO:0000256" key="2">
    <source>
        <dbReference type="ARBA" id="ARBA00022980"/>
    </source>
</evidence>
<protein>
    <recommendedName>
        <fullName evidence="4 5">Large ribosomal subunit protein uL5</fullName>
    </recommendedName>
</protein>
<dbReference type="GO" id="GO:0000049">
    <property type="term" value="F:tRNA binding"/>
    <property type="evidence" value="ECO:0007669"/>
    <property type="project" value="UniProtKB-UniRule"/>
</dbReference>
<dbReference type="HAMAP" id="MF_01333_B">
    <property type="entry name" value="Ribosomal_uL5_B"/>
    <property type="match status" value="1"/>
</dbReference>
<dbReference type="InterPro" id="IPR020930">
    <property type="entry name" value="Ribosomal_uL5_bac-type"/>
</dbReference>
<evidence type="ECO:0000256" key="5">
    <source>
        <dbReference type="HAMAP-Rule" id="MF_01333"/>
    </source>
</evidence>
<evidence type="ECO:0000256" key="1">
    <source>
        <dbReference type="ARBA" id="ARBA00008553"/>
    </source>
</evidence>
<evidence type="ECO:0000256" key="6">
    <source>
        <dbReference type="RuleBase" id="RU003930"/>
    </source>
</evidence>
<dbReference type="GO" id="GO:0006412">
    <property type="term" value="P:translation"/>
    <property type="evidence" value="ECO:0007669"/>
    <property type="project" value="UniProtKB-UniRule"/>
</dbReference>
<reference evidence="10" key="1">
    <citation type="journal article" date="2020" name="mSystems">
        <title>Genome- and Community-Level Interaction Insights into Carbon Utilization and Element Cycling Functions of Hydrothermarchaeota in Hydrothermal Sediment.</title>
        <authorList>
            <person name="Zhou Z."/>
            <person name="Liu Y."/>
            <person name="Xu W."/>
            <person name="Pan J."/>
            <person name="Luo Z.H."/>
            <person name="Li M."/>
        </authorList>
    </citation>
    <scope>NUCLEOTIDE SEQUENCE [LARGE SCALE GENOMIC DNA]</scope>
    <source>
        <strain evidence="10">SpSt-479</strain>
    </source>
</reference>
<feature type="compositionally biased region" description="Low complexity" evidence="7">
    <location>
        <begin position="15"/>
        <end position="24"/>
    </location>
</feature>
<keyword evidence="5" id="KW-0694">RNA-binding</keyword>
<evidence type="ECO:0000313" key="10">
    <source>
        <dbReference type="EMBL" id="HFI91881.1"/>
    </source>
</evidence>
<evidence type="ECO:0000256" key="4">
    <source>
        <dbReference type="ARBA" id="ARBA00035245"/>
    </source>
</evidence>
<comment type="caution">
    <text evidence="10">The sequence shown here is derived from an EMBL/GenBank/DDBJ whole genome shotgun (WGS) entry which is preliminary data.</text>
</comment>
<evidence type="ECO:0000256" key="3">
    <source>
        <dbReference type="ARBA" id="ARBA00023274"/>
    </source>
</evidence>
<organism evidence="10">
    <name type="scientific">Ignavibacterium album</name>
    <dbReference type="NCBI Taxonomy" id="591197"/>
    <lineage>
        <taxon>Bacteria</taxon>
        <taxon>Pseudomonadati</taxon>
        <taxon>Ignavibacteriota</taxon>
        <taxon>Ignavibacteria</taxon>
        <taxon>Ignavibacteriales</taxon>
        <taxon>Ignavibacteriaceae</taxon>
        <taxon>Ignavibacterium</taxon>
    </lineage>
</organism>
<dbReference type="GO" id="GO:1990904">
    <property type="term" value="C:ribonucleoprotein complex"/>
    <property type="evidence" value="ECO:0007669"/>
    <property type="project" value="UniProtKB-KW"/>
</dbReference>
<dbReference type="RefSeq" id="WP_304144991.1">
    <property type="nucleotide sequence ID" value="NZ_JAOAIE010000048.1"/>
</dbReference>
<dbReference type="Gene3D" id="3.30.1440.10">
    <property type="match status" value="1"/>
</dbReference>
<evidence type="ECO:0000259" key="8">
    <source>
        <dbReference type="Pfam" id="PF00281"/>
    </source>
</evidence>
<comment type="subunit">
    <text evidence="5">Part of the 50S ribosomal subunit; part of the 5S rRNA/L5/L18/L25 subcomplex. Contacts the 5S rRNA and the P site tRNA. Forms a bridge to the 30S subunit in the 70S ribosome.</text>
</comment>
<feature type="domain" description="Large ribosomal subunit protein uL5 C-terminal" evidence="9">
    <location>
        <begin position="118"/>
        <end position="211"/>
    </location>
</feature>
<dbReference type="PIRSF" id="PIRSF002161">
    <property type="entry name" value="Ribosomal_L5"/>
    <property type="match status" value="1"/>
</dbReference>
<evidence type="ECO:0000259" key="9">
    <source>
        <dbReference type="Pfam" id="PF00673"/>
    </source>
</evidence>
<proteinExistence type="inferred from homology"/>
<comment type="function">
    <text evidence="5">This is 1 of the proteins that bind and probably mediate the attachment of the 5S RNA into the large ribosomal subunit, where it forms part of the central protuberance. In the 70S ribosome it contacts protein S13 of the 30S subunit (bridge B1b), connecting the 2 subunits; this bridge is implicated in subunit movement. Contacts the P site tRNA; the 5S rRNA and some of its associated proteins might help stabilize positioning of ribosome-bound tRNAs.</text>
</comment>
<dbReference type="Pfam" id="PF00281">
    <property type="entry name" value="Ribosomal_L5"/>
    <property type="match status" value="1"/>
</dbReference>
<keyword evidence="2 5" id="KW-0689">Ribosomal protein</keyword>
<keyword evidence="3 5" id="KW-0687">Ribonucleoprotein</keyword>
<keyword evidence="5" id="KW-0820">tRNA-binding</keyword>
<dbReference type="AlphaFoldDB" id="A0A7V2ZL11"/>
<accession>A0A7V2ZL11</accession>
<dbReference type="InterPro" id="IPR002132">
    <property type="entry name" value="Ribosomal_uL5"/>
</dbReference>
<dbReference type="InterPro" id="IPR031310">
    <property type="entry name" value="Ribosomal_uL5_N"/>
</dbReference>
<sequence length="219" mass="24526">MAEKKTKQTDKQTKQQKAATKADAPASTAKEIKIRCRLAEHYKNVVAPELMKTFNYKNVMQVPKISKVVVNMGLGAAVSDPKILEEAVKELEAITGQKASIRKAKKAISNFKLRAGMNIGATVTLRREKMYEFLDRLINIALPRVRDFRGLSDKSFDGRGNYTLGVKEQIIFPEINVDKVSRIVGMDVTIVTTAESDNEAYELLKGFGFPFRKKEVNQA</sequence>
<keyword evidence="5" id="KW-0699">rRNA-binding</keyword>
<dbReference type="PANTHER" id="PTHR11994">
    <property type="entry name" value="60S RIBOSOMAL PROTEIN L11-RELATED"/>
    <property type="match status" value="1"/>
</dbReference>
<dbReference type="GO" id="GO:0003735">
    <property type="term" value="F:structural constituent of ribosome"/>
    <property type="evidence" value="ECO:0007669"/>
    <property type="project" value="InterPro"/>
</dbReference>
<dbReference type="EMBL" id="DSUJ01000008">
    <property type="protein sequence ID" value="HFI91881.1"/>
    <property type="molecule type" value="Genomic_DNA"/>
</dbReference>
<dbReference type="NCBIfam" id="NF000585">
    <property type="entry name" value="PRK00010.1"/>
    <property type="match status" value="1"/>
</dbReference>
<dbReference type="FunFam" id="3.30.1440.10:FF:000001">
    <property type="entry name" value="50S ribosomal protein L5"/>
    <property type="match status" value="1"/>
</dbReference>
<comment type="similarity">
    <text evidence="1 5 6">Belongs to the universal ribosomal protein uL5 family.</text>
</comment>
<dbReference type="InterPro" id="IPR022803">
    <property type="entry name" value="Ribosomal_uL5_dom_sf"/>
</dbReference>
<dbReference type="Pfam" id="PF00673">
    <property type="entry name" value="Ribosomal_L5_C"/>
    <property type="match status" value="1"/>
</dbReference>
<dbReference type="SUPFAM" id="SSF55282">
    <property type="entry name" value="RL5-like"/>
    <property type="match status" value="1"/>
</dbReference>
<feature type="domain" description="Large ribosomal subunit protein uL5 N-terminal" evidence="8">
    <location>
        <begin position="58"/>
        <end position="114"/>
    </location>
</feature>
<gene>
    <name evidence="5" type="primary">rplE</name>
    <name evidence="10" type="ORF">ENS31_10200</name>
</gene>
<dbReference type="GO" id="GO:0005840">
    <property type="term" value="C:ribosome"/>
    <property type="evidence" value="ECO:0007669"/>
    <property type="project" value="UniProtKB-KW"/>
</dbReference>
<name>A0A7V2ZL11_9BACT</name>
<dbReference type="GO" id="GO:0019843">
    <property type="term" value="F:rRNA binding"/>
    <property type="evidence" value="ECO:0007669"/>
    <property type="project" value="UniProtKB-UniRule"/>
</dbReference>
<dbReference type="InterPro" id="IPR031309">
    <property type="entry name" value="Ribosomal_uL5_C"/>
</dbReference>